<dbReference type="PANTHER" id="PTHR43767">
    <property type="entry name" value="LONG-CHAIN-FATTY-ACID--COA LIGASE"/>
    <property type="match status" value="1"/>
</dbReference>
<name>A0A1A9HUP2_9CHLA</name>
<dbReference type="InterPro" id="IPR000873">
    <property type="entry name" value="AMP-dep_synth/lig_dom"/>
</dbReference>
<dbReference type="InterPro" id="IPR045851">
    <property type="entry name" value="AMP-bd_C_sf"/>
</dbReference>
<dbReference type="AlphaFoldDB" id="A0A1A9HUP2"/>
<dbReference type="InterPro" id="IPR050237">
    <property type="entry name" value="ATP-dep_AMP-bd_enzyme"/>
</dbReference>
<keyword evidence="2" id="KW-0012">Acyltransferase</keyword>
<accession>A0A1A9HUP2</accession>
<dbReference type="PATRIC" id="fig|1806891.3.peg.542"/>
<keyword evidence="3" id="KW-1185">Reference proteome</keyword>
<dbReference type="Proteomes" id="UP000078162">
    <property type="component" value="Chromosome"/>
</dbReference>
<dbReference type="GO" id="GO:0016746">
    <property type="term" value="F:acyltransferase activity"/>
    <property type="evidence" value="ECO:0007669"/>
    <property type="project" value="UniProtKB-KW"/>
</dbReference>
<organism evidence="2 3">
    <name type="scientific">Candidatus Chlamydia sanziniae</name>
    <dbReference type="NCBI Taxonomy" id="1806891"/>
    <lineage>
        <taxon>Bacteria</taxon>
        <taxon>Pseudomonadati</taxon>
        <taxon>Chlamydiota</taxon>
        <taxon>Chlamydiia</taxon>
        <taxon>Chlamydiales</taxon>
        <taxon>Chlamydiaceae</taxon>
        <taxon>Chlamydia/Chlamydophila group</taxon>
        <taxon>Chlamydia</taxon>
    </lineage>
</organism>
<dbReference type="RefSeq" id="WP_066482248.1">
    <property type="nucleotide sequence ID" value="NZ_CP014639.1"/>
</dbReference>
<sequence length="539" mass="59897">MHNRWNKPIKEARKLKLQSGSTIIENFLIVCSEYNSEIACFDEYLGALSYSDMLKAIIAIAIKSSDFPESQIGVMMPASAGAYIAYFGLLLAGKIPVMINWTQGVRELRLCVENAKVNRVLSSSQFVEHLSRTHGPVDYPFNFIYMEEVRPHLSWWDKCRIGLYSKLPPSWLLRIFGIKHLQGNDIAVILFTSGTEKSPKGVPLTHKNLIANQEAYMEFFNPTQEDVMLGFLPPFHAYGFNCCGLFPLLVGLPIVFVANPLNPKKSVEFIETKEVTFLGSTPVFFDYILKTAKKEGASLNSLRLVVIGGDAFKDSLYKEIKHLYPHISLWQGYGATECSPVITITAPDSSRDQKCVGMPISGIEILILSEETRTPLPLGQQGLIVVRGSSVFSGYLNDTTQQGFISLGREQWYVTGDIGYIDPHGDLFLEGRLSRFVKIGGEMISLEAVEDILRQGFGESPGQEQTSFIVCPVPKNKVQLCLFTTFSTTLHEVNDILKNAETSKIVKVSYIHQVKSIPLLGVGKPNYASLNALAASLFA</sequence>
<dbReference type="STRING" id="1806891.Cs308_0550"/>
<dbReference type="NCBIfam" id="NF004971">
    <property type="entry name" value="PRK06334.1"/>
    <property type="match status" value="1"/>
</dbReference>
<proteinExistence type="predicted"/>
<protein>
    <submittedName>
        <fullName evidence="2">Acylglycerophosphoethanolamine acyltransferase</fullName>
    </submittedName>
</protein>
<keyword evidence="2" id="KW-0808">Transferase</keyword>
<dbReference type="PANTHER" id="PTHR43767:SF1">
    <property type="entry name" value="NONRIBOSOMAL PEPTIDE SYNTHASE PES1 (EUROFUNG)-RELATED"/>
    <property type="match status" value="1"/>
</dbReference>
<evidence type="ECO:0000259" key="1">
    <source>
        <dbReference type="Pfam" id="PF00501"/>
    </source>
</evidence>
<dbReference type="GO" id="GO:0016878">
    <property type="term" value="F:acid-thiol ligase activity"/>
    <property type="evidence" value="ECO:0007669"/>
    <property type="project" value="UniProtKB-ARBA"/>
</dbReference>
<dbReference type="InterPro" id="IPR042099">
    <property type="entry name" value="ANL_N_sf"/>
</dbReference>
<dbReference type="KEGG" id="csaz:Cs308_0550"/>
<dbReference type="Gene3D" id="3.30.300.30">
    <property type="match status" value="1"/>
</dbReference>
<evidence type="ECO:0000313" key="2">
    <source>
        <dbReference type="EMBL" id="ANH78720.1"/>
    </source>
</evidence>
<dbReference type="OrthoDB" id="9757771at2"/>
<gene>
    <name evidence="2" type="ORF">Cs308_0550</name>
</gene>
<dbReference type="SUPFAM" id="SSF56801">
    <property type="entry name" value="Acetyl-CoA synthetase-like"/>
    <property type="match status" value="1"/>
</dbReference>
<dbReference type="EMBL" id="CP014639">
    <property type="protein sequence ID" value="ANH78720.1"/>
    <property type="molecule type" value="Genomic_DNA"/>
</dbReference>
<feature type="domain" description="AMP-dependent synthetase/ligase" evidence="1">
    <location>
        <begin position="68"/>
        <end position="396"/>
    </location>
</feature>
<evidence type="ECO:0000313" key="3">
    <source>
        <dbReference type="Proteomes" id="UP000078162"/>
    </source>
</evidence>
<dbReference type="Pfam" id="PF00501">
    <property type="entry name" value="AMP-binding"/>
    <property type="match status" value="1"/>
</dbReference>
<dbReference type="Gene3D" id="3.40.50.12780">
    <property type="entry name" value="N-terminal domain of ligase-like"/>
    <property type="match status" value="1"/>
</dbReference>
<reference evidence="2 3" key="1">
    <citation type="submission" date="2016-03" db="EMBL/GenBank/DDBJ databases">
        <title>Culture-independent genomics supports pathogen discovery for uncultivable bacteria within the genus Chlamydia.</title>
        <authorList>
            <person name="Taylor-Brown A."/>
            <person name="Bachmann N.L."/>
            <person name="Borel N."/>
            <person name="Polkinghorne A."/>
        </authorList>
    </citation>
    <scope>NUCLEOTIDE SEQUENCE [LARGE SCALE GENOMIC DNA]</scope>
    <source>
        <strain evidence="2 3">2742-308</strain>
    </source>
</reference>